<organism evidence="1 2">
    <name type="scientific">Salinibacter ruber</name>
    <dbReference type="NCBI Taxonomy" id="146919"/>
    <lineage>
        <taxon>Bacteria</taxon>
        <taxon>Pseudomonadati</taxon>
        <taxon>Rhodothermota</taxon>
        <taxon>Rhodothermia</taxon>
        <taxon>Rhodothermales</taxon>
        <taxon>Salinibacteraceae</taxon>
        <taxon>Salinibacter</taxon>
    </lineage>
</organism>
<evidence type="ECO:0000313" key="1">
    <source>
        <dbReference type="EMBL" id="MCS4037737.1"/>
    </source>
</evidence>
<protein>
    <submittedName>
        <fullName evidence="1">Uncharacterized protein</fullName>
    </submittedName>
</protein>
<proteinExistence type="predicted"/>
<accession>A0A9X2TXT3</accession>
<dbReference type="AlphaFoldDB" id="A0A9X2TXT3"/>
<dbReference type="Proteomes" id="UP001155040">
    <property type="component" value="Unassembled WGS sequence"/>
</dbReference>
<evidence type="ECO:0000313" key="2">
    <source>
        <dbReference type="Proteomes" id="UP001155040"/>
    </source>
</evidence>
<name>A0A9X2TXT3_9BACT</name>
<reference evidence="1" key="1">
    <citation type="submission" date="2022-08" db="EMBL/GenBank/DDBJ databases">
        <title>Genomic Encyclopedia of Type Strains, Phase V (KMG-V): Genome sequencing to study the core and pangenomes of soil and plant-associated prokaryotes.</title>
        <authorList>
            <person name="Whitman W."/>
        </authorList>
    </citation>
    <scope>NUCLEOTIDE SEQUENCE</scope>
    <source>
        <strain evidence="1">SP3012</strain>
    </source>
</reference>
<gene>
    <name evidence="1" type="ORF">GGQ01_002824</name>
</gene>
<sequence>MIPNAQANEGAFAGNFGALSSLDYNNRYSCVIGLHSLDPTSTLKSAPLAD</sequence>
<comment type="caution">
    <text evidence="1">The sequence shown here is derived from an EMBL/GenBank/DDBJ whole genome shotgun (WGS) entry which is preliminary data.</text>
</comment>
<dbReference type="EMBL" id="JANUBF010000025">
    <property type="protein sequence ID" value="MCS4037737.1"/>
    <property type="molecule type" value="Genomic_DNA"/>
</dbReference>